<organism evidence="2 3">
    <name type="scientific">Acetobacter garciniae</name>
    <dbReference type="NCBI Taxonomy" id="2817435"/>
    <lineage>
        <taxon>Bacteria</taxon>
        <taxon>Pseudomonadati</taxon>
        <taxon>Pseudomonadota</taxon>
        <taxon>Alphaproteobacteria</taxon>
        <taxon>Acetobacterales</taxon>
        <taxon>Acetobacteraceae</taxon>
        <taxon>Acetobacter</taxon>
    </lineage>
</organism>
<comment type="caution">
    <text evidence="2">The sequence shown here is derived from an EMBL/GenBank/DDBJ whole genome shotgun (WGS) entry which is preliminary data.</text>
</comment>
<dbReference type="AlphaFoldDB" id="A0A939HML7"/>
<gene>
    <name evidence="2" type="ORF">J2D77_07055</name>
</gene>
<accession>A0A939HML7</accession>
<dbReference type="Gene3D" id="2.30.180.10">
    <property type="entry name" value="FAS1 domain"/>
    <property type="match status" value="1"/>
</dbReference>
<dbReference type="Proteomes" id="UP000664073">
    <property type="component" value="Unassembled WGS sequence"/>
</dbReference>
<feature type="region of interest" description="Disordered" evidence="1">
    <location>
        <begin position="1"/>
        <end position="33"/>
    </location>
</feature>
<feature type="compositionally biased region" description="Pro residues" evidence="1">
    <location>
        <begin position="1"/>
        <end position="10"/>
    </location>
</feature>
<feature type="compositionally biased region" description="Low complexity" evidence="1">
    <location>
        <begin position="11"/>
        <end position="33"/>
    </location>
</feature>
<dbReference type="InterPro" id="IPR036378">
    <property type="entry name" value="FAS1_dom_sf"/>
</dbReference>
<dbReference type="EMBL" id="JAFVMH010000002">
    <property type="protein sequence ID" value="MBO1324906.1"/>
    <property type="molecule type" value="Genomic_DNA"/>
</dbReference>
<evidence type="ECO:0000256" key="1">
    <source>
        <dbReference type="SAM" id="MobiDB-lite"/>
    </source>
</evidence>
<evidence type="ECO:0000313" key="2">
    <source>
        <dbReference type="EMBL" id="MBO1324906.1"/>
    </source>
</evidence>
<dbReference type="SUPFAM" id="SSF82153">
    <property type="entry name" value="FAS1 domain"/>
    <property type="match status" value="1"/>
</dbReference>
<evidence type="ECO:0000313" key="3">
    <source>
        <dbReference type="Proteomes" id="UP000664073"/>
    </source>
</evidence>
<sequence>MPAAPCPGPDTPADAPTDAPTGMPHGTSAGTPADTAIATPAAKPAVRPRIRGGAAWVGVAGAPRRVAAVARRGGLGVGVAGVLLLVLPGCQSKARQDVYTTPASTCAALLPTVSGTRTYVPAGASARVQTAHEGAGLTESLHGAPDSAVAYPDPQTPVFCDRPLSDTLPTSIEMADYVHLLNTTGTMPLLQQGGPFTVFGIPNGALEAYNARHHGLLVAAARTPQGLAWARALVDYSIARGNWSVARIRAAVAADPAHRAAIPTLGGLPLYATVEAGSGQIVLDNGQGVISRLWVMGVPQSNGVLYFTQSLLVPPTVGQGAHG</sequence>
<keyword evidence="3" id="KW-1185">Reference proteome</keyword>
<proteinExistence type="predicted"/>
<dbReference type="RefSeq" id="WP_207845537.1">
    <property type="nucleotide sequence ID" value="NZ_JAFVMH010000002.1"/>
</dbReference>
<protein>
    <submittedName>
        <fullName evidence="2">Fasciclin</fullName>
    </submittedName>
</protein>
<name>A0A939HML7_9PROT</name>
<reference evidence="2" key="1">
    <citation type="submission" date="2021-03" db="EMBL/GenBank/DDBJ databases">
        <title>The complete genome sequence of Acetobacter sp. TBRC 12339.</title>
        <authorList>
            <person name="Charoenyingcharoen P."/>
            <person name="Yukphan P."/>
        </authorList>
    </citation>
    <scope>NUCLEOTIDE SEQUENCE</scope>
    <source>
        <strain evidence="2">TBRC 12339</strain>
    </source>
</reference>